<evidence type="ECO:0000313" key="8">
    <source>
        <dbReference type="Proteomes" id="UP001283366"/>
    </source>
</evidence>
<organism evidence="6 7">
    <name type="scientific">Vibrio mangrovi</name>
    <dbReference type="NCBI Taxonomy" id="474394"/>
    <lineage>
        <taxon>Bacteria</taxon>
        <taxon>Pseudomonadati</taxon>
        <taxon>Pseudomonadota</taxon>
        <taxon>Gammaproteobacteria</taxon>
        <taxon>Vibrionales</taxon>
        <taxon>Vibrionaceae</taxon>
        <taxon>Vibrio</taxon>
    </lineage>
</organism>
<dbReference type="SUPFAM" id="SSF46689">
    <property type="entry name" value="Homeodomain-like"/>
    <property type="match status" value="2"/>
</dbReference>
<reference evidence="5 8" key="2">
    <citation type="submission" date="2023-11" db="EMBL/GenBank/DDBJ databases">
        <title>Plant-associative lifestyle of Vibrio porteresiae and its evolutionary dynamics.</title>
        <authorList>
            <person name="Rameshkumar N."/>
            <person name="Kirti K."/>
        </authorList>
    </citation>
    <scope>NUCLEOTIDE SEQUENCE [LARGE SCALE GENOMIC DNA]</scope>
    <source>
        <strain evidence="5 8">MSSRF38</strain>
    </source>
</reference>
<dbReference type="EMBL" id="JAWRCO010000002">
    <property type="protein sequence ID" value="MDW6004483.1"/>
    <property type="molecule type" value="Genomic_DNA"/>
</dbReference>
<evidence type="ECO:0000256" key="1">
    <source>
        <dbReference type="ARBA" id="ARBA00023015"/>
    </source>
</evidence>
<dbReference type="PROSITE" id="PS00041">
    <property type="entry name" value="HTH_ARAC_FAMILY_1"/>
    <property type="match status" value="1"/>
</dbReference>
<dbReference type="GO" id="GO:0043565">
    <property type="term" value="F:sequence-specific DNA binding"/>
    <property type="evidence" value="ECO:0007669"/>
    <property type="project" value="InterPro"/>
</dbReference>
<keyword evidence="2" id="KW-0238">DNA-binding</keyword>
<evidence type="ECO:0000313" key="6">
    <source>
        <dbReference type="EMBL" id="SMS00771.1"/>
    </source>
</evidence>
<dbReference type="GO" id="GO:0003700">
    <property type="term" value="F:DNA-binding transcription factor activity"/>
    <property type="evidence" value="ECO:0007669"/>
    <property type="project" value="InterPro"/>
</dbReference>
<keyword evidence="8" id="KW-1185">Reference proteome</keyword>
<name>A0A1Y6IUU2_9VIBR</name>
<dbReference type="PROSITE" id="PS01124">
    <property type="entry name" value="HTH_ARAC_FAMILY_2"/>
    <property type="match status" value="1"/>
</dbReference>
<dbReference type="InterPro" id="IPR018062">
    <property type="entry name" value="HTH_AraC-typ_CS"/>
</dbReference>
<proteinExistence type="predicted"/>
<keyword evidence="1" id="KW-0805">Transcription regulation</keyword>
<accession>A0A1Y6IUU2</accession>
<dbReference type="NCBIfam" id="NF007693">
    <property type="entry name" value="PRK10371.1"/>
    <property type="match status" value="1"/>
</dbReference>
<evidence type="ECO:0000313" key="5">
    <source>
        <dbReference type="EMBL" id="MDW6004483.1"/>
    </source>
</evidence>
<dbReference type="AlphaFoldDB" id="A0A1Y6IUU2"/>
<sequence length="304" mass="35364">MDDVLTDKSENINYLTENEHNGPLLDGESELSFELRQPFHMKEYHWHQQIEVNVLYKGTLEYSFNNASVCIEGGQLALFWAVTPHRVNKTSEDAVMGIINIPLNVFLSWPLPQEFVQQVMNGGVISTHNTGIISHAENHRWMASYHENHEIRNHIVQEEVFLMLRRLCSYDYQVEMFSFLRDITLRHANDTGYKNVQLMLDYIANNHNKDIKVEDIAAYVRLHPKYAMSLFKNMLSVSIKQYLIIMRINHAKVLLSNTRNPIKNIATNSGFRYPSSFFAAFKNHTGITPQEFREQSQQFSMHGV</sequence>
<keyword evidence="3" id="KW-0804">Transcription</keyword>
<dbReference type="Proteomes" id="UP001283366">
    <property type="component" value="Unassembled WGS sequence"/>
</dbReference>
<evidence type="ECO:0000256" key="2">
    <source>
        <dbReference type="ARBA" id="ARBA00023125"/>
    </source>
</evidence>
<dbReference type="InterPro" id="IPR009057">
    <property type="entry name" value="Homeodomain-like_sf"/>
</dbReference>
<dbReference type="SMART" id="SM00342">
    <property type="entry name" value="HTH_ARAC"/>
    <property type="match status" value="1"/>
</dbReference>
<dbReference type="SUPFAM" id="SSF51182">
    <property type="entry name" value="RmlC-like cupins"/>
    <property type="match status" value="1"/>
</dbReference>
<protein>
    <submittedName>
        <fullName evidence="6">Melibiose operon regulatory protein</fullName>
    </submittedName>
    <submittedName>
        <fullName evidence="5">Transcriptional regulator MelR</fullName>
    </submittedName>
</protein>
<reference evidence="6 7" key="1">
    <citation type="submission" date="2017-05" db="EMBL/GenBank/DDBJ databases">
        <authorList>
            <person name="Song R."/>
            <person name="Chenine A.L."/>
            <person name="Ruprecht R.M."/>
        </authorList>
    </citation>
    <scope>NUCLEOTIDE SEQUENCE [LARGE SCALE GENOMIC DNA]</scope>
    <source>
        <strain evidence="6 7">CECT 7927</strain>
    </source>
</reference>
<dbReference type="Pfam" id="PF12833">
    <property type="entry name" value="HTH_18"/>
    <property type="match status" value="1"/>
</dbReference>
<dbReference type="OrthoDB" id="345413at2"/>
<dbReference type="InterPro" id="IPR018060">
    <property type="entry name" value="HTH_AraC"/>
</dbReference>
<evidence type="ECO:0000313" key="7">
    <source>
        <dbReference type="Proteomes" id="UP000196125"/>
    </source>
</evidence>
<gene>
    <name evidence="6" type="primary">melR_1</name>
    <name evidence="5" type="synonym">melR</name>
    <name evidence="5" type="ORF">SBX37_16625</name>
    <name evidence="6" type="ORF">VIM7927_02041</name>
</gene>
<dbReference type="Gene3D" id="1.10.10.60">
    <property type="entry name" value="Homeodomain-like"/>
    <property type="match status" value="2"/>
</dbReference>
<dbReference type="PANTHER" id="PTHR43280">
    <property type="entry name" value="ARAC-FAMILY TRANSCRIPTIONAL REGULATOR"/>
    <property type="match status" value="1"/>
</dbReference>
<dbReference type="Proteomes" id="UP000196125">
    <property type="component" value="Unassembled WGS sequence"/>
</dbReference>
<dbReference type="EMBL" id="FXXI01000003">
    <property type="protein sequence ID" value="SMS00771.1"/>
    <property type="molecule type" value="Genomic_DNA"/>
</dbReference>
<evidence type="ECO:0000256" key="3">
    <source>
        <dbReference type="ARBA" id="ARBA00023163"/>
    </source>
</evidence>
<evidence type="ECO:0000259" key="4">
    <source>
        <dbReference type="PROSITE" id="PS01124"/>
    </source>
</evidence>
<dbReference type="PANTHER" id="PTHR43280:SF14">
    <property type="entry name" value="MELIBIOSE OPERON REGULATORY PROTEIN"/>
    <property type="match status" value="1"/>
</dbReference>
<feature type="domain" description="HTH araC/xylS-type" evidence="4">
    <location>
        <begin position="197"/>
        <end position="295"/>
    </location>
</feature>
<dbReference type="InterPro" id="IPR011051">
    <property type="entry name" value="RmlC_Cupin_sf"/>
</dbReference>
<dbReference type="RefSeq" id="WP_087480830.1">
    <property type="nucleotide sequence ID" value="NZ_AP024884.1"/>
</dbReference>